<dbReference type="PANTHER" id="PTHR11803:SF44">
    <property type="entry name" value="RUTC FAMILY PROTEIN YJGH"/>
    <property type="match status" value="1"/>
</dbReference>
<dbReference type="InterPro" id="IPR035959">
    <property type="entry name" value="RutC-like_sf"/>
</dbReference>
<dbReference type="OrthoDB" id="9799840at2"/>
<keyword evidence="2" id="KW-1185">Reference proteome</keyword>
<comment type="caution">
    <text evidence="1">The sequence shown here is derived from an EMBL/GenBank/DDBJ whole genome shotgun (WGS) entry which is preliminary data.</text>
</comment>
<gene>
    <name evidence="1" type="ORF">DFR52_104557</name>
</gene>
<organism evidence="1 2">
    <name type="scientific">Hoeflea marina</name>
    <dbReference type="NCBI Taxonomy" id="274592"/>
    <lineage>
        <taxon>Bacteria</taxon>
        <taxon>Pseudomonadati</taxon>
        <taxon>Pseudomonadota</taxon>
        <taxon>Alphaproteobacteria</taxon>
        <taxon>Hyphomicrobiales</taxon>
        <taxon>Rhizobiaceae</taxon>
        <taxon>Hoeflea</taxon>
    </lineage>
</organism>
<dbReference type="Gene3D" id="3.30.1330.40">
    <property type="entry name" value="RutC-like"/>
    <property type="match status" value="1"/>
</dbReference>
<evidence type="ECO:0000313" key="2">
    <source>
        <dbReference type="Proteomes" id="UP000246352"/>
    </source>
</evidence>
<dbReference type="GO" id="GO:0019239">
    <property type="term" value="F:deaminase activity"/>
    <property type="evidence" value="ECO:0007669"/>
    <property type="project" value="TreeGrafter"/>
</dbReference>
<protein>
    <submittedName>
        <fullName evidence="1">Enamine deaminase RidA (YjgF/YER057c/UK114 family)</fullName>
    </submittedName>
</protein>
<dbReference type="PANTHER" id="PTHR11803">
    <property type="entry name" value="2-IMINOBUTANOATE/2-IMINOPROPANOATE DEAMINASE RIDA"/>
    <property type="match status" value="1"/>
</dbReference>
<dbReference type="AlphaFoldDB" id="A0A317PMG5"/>
<proteinExistence type="predicted"/>
<dbReference type="CDD" id="cd00448">
    <property type="entry name" value="YjgF_YER057c_UK114_family"/>
    <property type="match status" value="1"/>
</dbReference>
<dbReference type="Pfam" id="PF01042">
    <property type="entry name" value="Ribonuc_L-PSP"/>
    <property type="match status" value="1"/>
</dbReference>
<name>A0A317PMG5_9HYPH</name>
<sequence length="127" mass="13645">MEKRRINAAGAPQPSGGYAQAIEISGAGRMLFVSGQIPVAADGKVPESAEDQMRLAWANVRAQLEAADMKLSDLVKVTIYLADRGDREANRVIRKEVLGELQPALTVVIVGIFDEAWKVEIEAIAAA</sequence>
<dbReference type="SUPFAM" id="SSF55298">
    <property type="entry name" value="YjgF-like"/>
    <property type="match status" value="1"/>
</dbReference>
<evidence type="ECO:0000313" key="1">
    <source>
        <dbReference type="EMBL" id="PWV99263.1"/>
    </source>
</evidence>
<dbReference type="GO" id="GO:0005829">
    <property type="term" value="C:cytosol"/>
    <property type="evidence" value="ECO:0007669"/>
    <property type="project" value="TreeGrafter"/>
</dbReference>
<dbReference type="RefSeq" id="WP_110033391.1">
    <property type="nucleotide sequence ID" value="NZ_QGTR01000004.1"/>
</dbReference>
<reference evidence="1 2" key="1">
    <citation type="submission" date="2018-05" db="EMBL/GenBank/DDBJ databases">
        <title>Genomic Encyclopedia of Type Strains, Phase IV (KMG-IV): sequencing the most valuable type-strain genomes for metagenomic binning, comparative biology and taxonomic classification.</title>
        <authorList>
            <person name="Goeker M."/>
        </authorList>
    </citation>
    <scope>NUCLEOTIDE SEQUENCE [LARGE SCALE GENOMIC DNA]</scope>
    <source>
        <strain evidence="1 2">DSM 16791</strain>
    </source>
</reference>
<dbReference type="Proteomes" id="UP000246352">
    <property type="component" value="Unassembled WGS sequence"/>
</dbReference>
<accession>A0A317PMG5</accession>
<dbReference type="EMBL" id="QGTR01000004">
    <property type="protein sequence ID" value="PWV99263.1"/>
    <property type="molecule type" value="Genomic_DNA"/>
</dbReference>
<dbReference type="InterPro" id="IPR006175">
    <property type="entry name" value="YjgF/YER057c/UK114"/>
</dbReference>